<comment type="cofactor">
    <cofactor evidence="16 17">
        <name>FMN</name>
        <dbReference type="ChEBI" id="CHEBI:58210"/>
    </cofactor>
</comment>
<dbReference type="Proteomes" id="UP001500133">
    <property type="component" value="Unassembled WGS sequence"/>
</dbReference>
<evidence type="ECO:0000256" key="1">
    <source>
        <dbReference type="ARBA" id="ARBA00022448"/>
    </source>
</evidence>
<keyword evidence="1 16" id="KW-0813">Transport</keyword>
<dbReference type="InterPro" id="IPR010204">
    <property type="entry name" value="NqrC"/>
</dbReference>
<evidence type="ECO:0000256" key="10">
    <source>
        <dbReference type="ARBA" id="ARBA00023027"/>
    </source>
</evidence>
<feature type="modified residue" description="FMN phosphoryl threonine" evidence="16">
    <location>
        <position position="223"/>
    </location>
</feature>
<evidence type="ECO:0000256" key="18">
    <source>
        <dbReference type="SAM" id="SignalP"/>
    </source>
</evidence>
<evidence type="ECO:0000256" key="2">
    <source>
        <dbReference type="ARBA" id="ARBA00022475"/>
    </source>
</evidence>
<evidence type="ECO:0000256" key="17">
    <source>
        <dbReference type="PIRNR" id="PIRNR009437"/>
    </source>
</evidence>
<keyword evidence="2 16" id="KW-1003">Cell membrane</keyword>
<keyword evidence="21" id="KW-1185">Reference proteome</keyword>
<keyword evidence="11 16" id="KW-0915">Sodium</keyword>
<evidence type="ECO:0000256" key="16">
    <source>
        <dbReference type="HAMAP-Rule" id="MF_00427"/>
    </source>
</evidence>
<dbReference type="NCBIfam" id="NF003749">
    <property type="entry name" value="PRK05346.1-5"/>
    <property type="match status" value="1"/>
</dbReference>
<comment type="function">
    <text evidence="16">NQR complex catalyzes the reduction of ubiquinone-1 to ubiquinol by two successive reactions, coupled with the transport of Na(+) ions from the cytoplasm to the periplasm. NqrA to NqrE are probably involved in the second step, the conversion of ubisemiquinone to ubiquinol.</text>
</comment>
<comment type="subcellular location">
    <subcellularLocation>
        <location evidence="16">Cell membrane</location>
        <topology evidence="16">Single-pass membrane protein</topology>
    </subcellularLocation>
</comment>
<dbReference type="PANTHER" id="PTHR37838:SF1">
    <property type="entry name" value="NA(+)-TRANSLOCATING NADH-QUINONE REDUCTASE SUBUNIT C"/>
    <property type="match status" value="1"/>
</dbReference>
<keyword evidence="5 16" id="KW-0285">Flavoprotein</keyword>
<dbReference type="HAMAP" id="MF_00427">
    <property type="entry name" value="NqrC"/>
    <property type="match status" value="1"/>
</dbReference>
<dbReference type="EC" id="7.2.1.1" evidence="16 17"/>
<proteinExistence type="inferred from homology"/>
<evidence type="ECO:0000313" key="20">
    <source>
        <dbReference type="EMBL" id="GAA3908156.1"/>
    </source>
</evidence>
<keyword evidence="14 16" id="KW-0472">Membrane</keyword>
<dbReference type="PANTHER" id="PTHR37838">
    <property type="entry name" value="NA(+)-TRANSLOCATING NADH-QUINONE REDUCTASE SUBUNIT C"/>
    <property type="match status" value="1"/>
</dbReference>
<feature type="signal peptide" evidence="18">
    <location>
        <begin position="1"/>
        <end position="27"/>
    </location>
</feature>
<comment type="similarity">
    <text evidence="16 17">Belongs to the NqrC family.</text>
</comment>
<feature type="domain" description="FMN-binding" evidence="19">
    <location>
        <begin position="142"/>
        <end position="240"/>
    </location>
</feature>
<keyword evidence="7 16" id="KW-0812">Transmembrane</keyword>
<dbReference type="PIRSF" id="PIRSF009437">
    <property type="entry name" value="NQR-1_subunit_C"/>
    <property type="match status" value="1"/>
</dbReference>
<evidence type="ECO:0000256" key="5">
    <source>
        <dbReference type="ARBA" id="ARBA00022630"/>
    </source>
</evidence>
<evidence type="ECO:0000256" key="12">
    <source>
        <dbReference type="ARBA" id="ARBA00023065"/>
    </source>
</evidence>
<dbReference type="SMART" id="SM00900">
    <property type="entry name" value="FMN_bind"/>
    <property type="match status" value="1"/>
</dbReference>
<comment type="catalytic activity">
    <reaction evidence="16 17">
        <text>a ubiquinone + n Na(+)(in) + NADH + H(+) = a ubiquinol + n Na(+)(out) + NAD(+)</text>
        <dbReference type="Rhea" id="RHEA:47748"/>
        <dbReference type="Rhea" id="RHEA-COMP:9565"/>
        <dbReference type="Rhea" id="RHEA-COMP:9566"/>
        <dbReference type="ChEBI" id="CHEBI:15378"/>
        <dbReference type="ChEBI" id="CHEBI:16389"/>
        <dbReference type="ChEBI" id="CHEBI:17976"/>
        <dbReference type="ChEBI" id="CHEBI:29101"/>
        <dbReference type="ChEBI" id="CHEBI:57540"/>
        <dbReference type="ChEBI" id="CHEBI:57945"/>
        <dbReference type="EC" id="7.2.1.1"/>
    </reaction>
</comment>
<dbReference type="InterPro" id="IPR007329">
    <property type="entry name" value="FMN-bd"/>
</dbReference>
<comment type="caution">
    <text evidence="20">The sequence shown here is derived from an EMBL/GenBank/DDBJ whole genome shotgun (WGS) entry which is preliminary data.</text>
</comment>
<name>A0ABP7LXY1_9GAMM</name>
<sequence length="270" mass="29323">MGNNSIKKTLIVAFALCIVCSVIVSTAAVALRPQQQLNQELDRKTNILNVANLYEPGMDVEEVFSERMAARVVNMRTGEYTDKYDPDTFNHFEAASDPATGRTLSGPEDIAGLSRVEEYSTVYLVGDPNDPSQIVLPIRGQGLWGLMRGFLSVKGDGNTIVSITYYELSETPGLGAEVNNPRWQALWEGKKIYDDKGDLSPEIHLAKGGASGKYEVDALSGATLTSNGVTNMLQFWLGEGGFGNYLARFRSDVSPAQAQSADVERESEGA</sequence>
<evidence type="ECO:0000256" key="11">
    <source>
        <dbReference type="ARBA" id="ARBA00023053"/>
    </source>
</evidence>
<dbReference type="Pfam" id="PF04205">
    <property type="entry name" value="FMN_bind"/>
    <property type="match status" value="1"/>
</dbReference>
<keyword evidence="4 16" id="KW-0597">Phosphoprotein</keyword>
<evidence type="ECO:0000256" key="8">
    <source>
        <dbReference type="ARBA" id="ARBA00022967"/>
    </source>
</evidence>
<keyword evidence="13 16" id="KW-0830">Ubiquinone</keyword>
<protein>
    <recommendedName>
        <fullName evidence="16 17">Na(+)-translocating NADH-quinone reductase subunit C</fullName>
        <shortName evidence="16 17">Na(+)-NQR subunit C</shortName>
        <shortName evidence="16 17">Na(+)-translocating NQR subunit C</shortName>
        <ecNumber evidence="16 17">7.2.1.1</ecNumber>
    </recommendedName>
    <alternativeName>
        <fullName evidence="16 17">NQR complex subunit C</fullName>
    </alternativeName>
    <alternativeName>
        <fullName evidence="16 17">NQR-1 subunit C</fullName>
    </alternativeName>
</protein>
<gene>
    <name evidence="16" type="primary">nqrC</name>
    <name evidence="20" type="ORF">GCM10022228_18220</name>
</gene>
<keyword evidence="9 16" id="KW-1133">Transmembrane helix</keyword>
<evidence type="ECO:0000256" key="13">
    <source>
        <dbReference type="ARBA" id="ARBA00023075"/>
    </source>
</evidence>
<keyword evidence="10 16" id="KW-0520">NAD</keyword>
<evidence type="ECO:0000256" key="3">
    <source>
        <dbReference type="ARBA" id="ARBA00022519"/>
    </source>
</evidence>
<comment type="caution">
    <text evidence="16">Lacks conserved residue(s) required for the propagation of feature annotation.</text>
</comment>
<keyword evidence="18" id="KW-0732">Signal</keyword>
<feature type="chain" id="PRO_5047516090" description="Na(+)-translocating NADH-quinone reductase subunit C" evidence="18">
    <location>
        <begin position="28"/>
        <end position="270"/>
    </location>
</feature>
<dbReference type="RefSeq" id="WP_344704565.1">
    <property type="nucleotide sequence ID" value="NZ_BAAAZT010000074.1"/>
</dbReference>
<keyword evidence="15 16" id="KW-0739">Sodium transport</keyword>
<evidence type="ECO:0000313" key="21">
    <source>
        <dbReference type="Proteomes" id="UP001500133"/>
    </source>
</evidence>
<keyword evidence="12 16" id="KW-0406">Ion transport</keyword>
<evidence type="ECO:0000256" key="15">
    <source>
        <dbReference type="ARBA" id="ARBA00023201"/>
    </source>
</evidence>
<dbReference type="EMBL" id="BAAAZT010000074">
    <property type="protein sequence ID" value="GAA3908156.1"/>
    <property type="molecule type" value="Genomic_DNA"/>
</dbReference>
<reference evidence="21" key="1">
    <citation type="journal article" date="2019" name="Int. J. Syst. Evol. Microbiol.">
        <title>The Global Catalogue of Microorganisms (GCM) 10K type strain sequencing project: providing services to taxonomists for standard genome sequencing and annotation.</title>
        <authorList>
            <consortium name="The Broad Institute Genomics Platform"/>
            <consortium name="The Broad Institute Genome Sequencing Center for Infectious Disease"/>
            <person name="Wu L."/>
            <person name="Ma J."/>
        </authorList>
    </citation>
    <scope>NUCLEOTIDE SEQUENCE [LARGE SCALE GENOMIC DNA]</scope>
    <source>
        <strain evidence="21">JCM 16914</strain>
    </source>
</reference>
<keyword evidence="6 16" id="KW-0288">FMN</keyword>
<keyword evidence="3" id="KW-0997">Cell inner membrane</keyword>
<evidence type="ECO:0000256" key="6">
    <source>
        <dbReference type="ARBA" id="ARBA00022643"/>
    </source>
</evidence>
<evidence type="ECO:0000256" key="14">
    <source>
        <dbReference type="ARBA" id="ARBA00023136"/>
    </source>
</evidence>
<accession>A0ABP7LXY1</accession>
<evidence type="ECO:0000256" key="7">
    <source>
        <dbReference type="ARBA" id="ARBA00022692"/>
    </source>
</evidence>
<evidence type="ECO:0000259" key="19">
    <source>
        <dbReference type="SMART" id="SM00900"/>
    </source>
</evidence>
<keyword evidence="8 16" id="KW-1278">Translocase</keyword>
<evidence type="ECO:0000256" key="9">
    <source>
        <dbReference type="ARBA" id="ARBA00022989"/>
    </source>
</evidence>
<evidence type="ECO:0000256" key="4">
    <source>
        <dbReference type="ARBA" id="ARBA00022553"/>
    </source>
</evidence>
<organism evidence="20 21">
    <name type="scientific">Halomonas cibimaris</name>
    <dbReference type="NCBI Taxonomy" id="657012"/>
    <lineage>
        <taxon>Bacteria</taxon>
        <taxon>Pseudomonadati</taxon>
        <taxon>Pseudomonadota</taxon>
        <taxon>Gammaproteobacteria</taxon>
        <taxon>Oceanospirillales</taxon>
        <taxon>Halomonadaceae</taxon>
        <taxon>Halomonas</taxon>
    </lineage>
</organism>
<comment type="subunit">
    <text evidence="16 17">Composed of six subunits; NqrA, NqrB, NqrC, NqrD, NqrE and NqrF.</text>
</comment>
<dbReference type="NCBIfam" id="TIGR01938">
    <property type="entry name" value="nqrC"/>
    <property type="match status" value="1"/>
</dbReference>